<comment type="caution">
    <text evidence="3">The sequence shown here is derived from an EMBL/GenBank/DDBJ whole genome shotgun (WGS) entry which is preliminary data.</text>
</comment>
<dbReference type="EMBL" id="VIGB01000003">
    <property type="protein sequence ID" value="TQF03554.1"/>
    <property type="molecule type" value="Genomic_DNA"/>
</dbReference>
<accession>A0A540W5C7</accession>
<name>A0A540W5C7_9ACTN</name>
<dbReference type="GO" id="GO:0016757">
    <property type="term" value="F:glycosyltransferase activity"/>
    <property type="evidence" value="ECO:0007669"/>
    <property type="project" value="TreeGrafter"/>
</dbReference>
<dbReference type="Proteomes" id="UP000319103">
    <property type="component" value="Unassembled WGS sequence"/>
</dbReference>
<dbReference type="PANTHER" id="PTHR12526:SF636">
    <property type="entry name" value="BLL3647 PROTEIN"/>
    <property type="match status" value="1"/>
</dbReference>
<organism evidence="3 4">
    <name type="scientific">Kitasatospora acidiphila</name>
    <dbReference type="NCBI Taxonomy" id="2567942"/>
    <lineage>
        <taxon>Bacteria</taxon>
        <taxon>Bacillati</taxon>
        <taxon>Actinomycetota</taxon>
        <taxon>Actinomycetes</taxon>
        <taxon>Kitasatosporales</taxon>
        <taxon>Streptomycetaceae</taxon>
        <taxon>Kitasatospora</taxon>
    </lineage>
</organism>
<dbReference type="PANTHER" id="PTHR12526">
    <property type="entry name" value="GLYCOSYLTRANSFERASE"/>
    <property type="match status" value="1"/>
</dbReference>
<protein>
    <recommendedName>
        <fullName evidence="1">D-inositol 3-phosphate glycosyltransferase</fullName>
    </recommendedName>
</protein>
<dbReference type="SUPFAM" id="SSF53756">
    <property type="entry name" value="UDP-Glycosyltransferase/glycogen phosphorylase"/>
    <property type="match status" value="1"/>
</dbReference>
<evidence type="ECO:0000256" key="1">
    <source>
        <dbReference type="ARBA" id="ARBA00021292"/>
    </source>
</evidence>
<dbReference type="OrthoDB" id="9772485at2"/>
<dbReference type="Pfam" id="PF13692">
    <property type="entry name" value="Glyco_trans_1_4"/>
    <property type="match status" value="1"/>
</dbReference>
<keyword evidence="4" id="KW-1185">Reference proteome</keyword>
<gene>
    <name evidence="3" type="ORF">E6W39_16610</name>
</gene>
<proteinExistence type="predicted"/>
<dbReference type="InterPro" id="IPR022622">
    <property type="entry name" value="DUF3492"/>
</dbReference>
<evidence type="ECO:0000313" key="4">
    <source>
        <dbReference type="Proteomes" id="UP000319103"/>
    </source>
</evidence>
<evidence type="ECO:0000259" key="2">
    <source>
        <dbReference type="Pfam" id="PF11997"/>
    </source>
</evidence>
<dbReference type="Pfam" id="PF11997">
    <property type="entry name" value="DUF3492"/>
    <property type="match status" value="1"/>
</dbReference>
<feature type="domain" description="DUF3492" evidence="2">
    <location>
        <begin position="32"/>
        <end position="299"/>
    </location>
</feature>
<evidence type="ECO:0000313" key="3">
    <source>
        <dbReference type="EMBL" id="TQF03554.1"/>
    </source>
</evidence>
<dbReference type="Gene3D" id="3.40.50.2000">
    <property type="entry name" value="Glycogen Phosphorylase B"/>
    <property type="match status" value="2"/>
</dbReference>
<dbReference type="AlphaFoldDB" id="A0A540W5C7"/>
<sequence length="542" mass="57863">MLPCVWCPLCRSGAPARRSVPVLLPVLEVVVRIALLTERAHAVPHRAGGWCDRLVAGLAEHEFERYVLVAGPSGAESAVPPDPGVRALALRGPRPPGRAPGPVRRRQYAAAYEQLIRALVLPGERAGFAAGLHRLAELARQDGALPAFLASGRAHQLLEQIWRSPGADTAAGQPLVHDVLVAGDLLEQCLRPLAADWCGDDAGGLGVADLCHVVGGGPAVLPALVAKELYGVPFVLTEHGLHLREQYLGYRQAPYRWPVRALLLGFFRQLTAESYRQAALLTPGSGYDREWQLRCGADPARIRVVHRDVPEAARPAAGAEPERPTLVWAGRLAPAADPELMLHAFARLRREISGARLLLHGPEGLPGYRAHCAALADRLGLAVGPERDVCFDEAGPSAVPWERGTVAVFSHRTLPVPRPLAAAMLSGRAVVATDVGVAREVLGPAGLLVPPGEPAALAAACQALLADRARRERLGRAGRQRAAERFAVEPAAAAFREVYLELVSRWPAFAATERVPGAPARPFARPAEYWVTGADGAWAKAS</sequence>
<reference evidence="3 4" key="1">
    <citation type="submission" date="2019-06" db="EMBL/GenBank/DDBJ databases">
        <title>Description of Kitasatospora acidophila sp. nov. isolated from pine grove soil, and reclassification of Streptomyces novaecaesareae to Kitasatospora novaeceasareae comb. nov.</title>
        <authorList>
            <person name="Kim M.J."/>
        </authorList>
    </citation>
    <scope>NUCLEOTIDE SEQUENCE [LARGE SCALE GENOMIC DNA]</scope>
    <source>
        <strain evidence="3 4">MMS16-CNU292</strain>
    </source>
</reference>